<keyword evidence="2" id="KW-0560">Oxidoreductase</keyword>
<dbReference type="PANTHER" id="PTHR11908:SF132">
    <property type="entry name" value="ALDEHYDE OXIDASE 1-RELATED"/>
    <property type="match status" value="1"/>
</dbReference>
<keyword evidence="5" id="KW-1185">Reference proteome</keyword>
<dbReference type="GO" id="GO:0016491">
    <property type="term" value="F:oxidoreductase activity"/>
    <property type="evidence" value="ECO:0007669"/>
    <property type="project" value="UniProtKB-KW"/>
</dbReference>
<dbReference type="Proteomes" id="UP000254889">
    <property type="component" value="Chromosome"/>
</dbReference>
<accession>A0A345ZYJ4</accession>
<dbReference type="InterPro" id="IPR008274">
    <property type="entry name" value="AldOxase/xan_DH_MoCoBD1"/>
</dbReference>
<evidence type="ECO:0000313" key="4">
    <source>
        <dbReference type="EMBL" id="AXK81991.1"/>
    </source>
</evidence>
<feature type="domain" description="Aldehyde oxidase/xanthine dehydrogenase a/b hammerhead" evidence="3">
    <location>
        <begin position="20"/>
        <end position="140"/>
    </location>
</feature>
<dbReference type="PANTHER" id="PTHR11908">
    <property type="entry name" value="XANTHINE DEHYDROGENASE"/>
    <property type="match status" value="1"/>
</dbReference>
<gene>
    <name evidence="4" type="ORF">DW352_16540</name>
</gene>
<dbReference type="SMART" id="SM01008">
    <property type="entry name" value="Ald_Xan_dh_C"/>
    <property type="match status" value="1"/>
</dbReference>
<dbReference type="SUPFAM" id="SSF54665">
    <property type="entry name" value="CO dehydrogenase molybdoprotein N-domain-like"/>
    <property type="match status" value="1"/>
</dbReference>
<dbReference type="Pfam" id="PF01315">
    <property type="entry name" value="Ald_Xan_dh_C"/>
    <property type="match status" value="1"/>
</dbReference>
<dbReference type="InterPro" id="IPR046867">
    <property type="entry name" value="AldOxase/xan_DH_MoCoBD2"/>
</dbReference>
<organism evidence="4 5">
    <name type="scientific">Pseudolabrys taiwanensis</name>
    <dbReference type="NCBI Taxonomy" id="331696"/>
    <lineage>
        <taxon>Bacteria</taxon>
        <taxon>Pseudomonadati</taxon>
        <taxon>Pseudomonadota</taxon>
        <taxon>Alphaproteobacteria</taxon>
        <taxon>Hyphomicrobiales</taxon>
        <taxon>Xanthobacteraceae</taxon>
        <taxon>Pseudolabrys</taxon>
    </lineage>
</organism>
<dbReference type="InterPro" id="IPR000674">
    <property type="entry name" value="Ald_Oxase/Xan_DH_a/b"/>
</dbReference>
<name>A0A345ZYJ4_9HYPH</name>
<reference evidence="4 5" key="1">
    <citation type="submission" date="2018-07" db="EMBL/GenBank/DDBJ databases">
        <authorList>
            <person name="Quirk P.G."/>
            <person name="Krulwich T.A."/>
        </authorList>
    </citation>
    <scope>NUCLEOTIDE SEQUENCE [LARGE SCALE GENOMIC DNA]</scope>
    <source>
        <strain evidence="4 5">CC-BB4</strain>
    </source>
</reference>
<dbReference type="GO" id="GO:0005506">
    <property type="term" value="F:iron ion binding"/>
    <property type="evidence" value="ECO:0007669"/>
    <property type="project" value="InterPro"/>
</dbReference>
<evidence type="ECO:0000259" key="3">
    <source>
        <dbReference type="SMART" id="SM01008"/>
    </source>
</evidence>
<dbReference type="EMBL" id="CP031417">
    <property type="protein sequence ID" value="AXK81991.1"/>
    <property type="molecule type" value="Genomic_DNA"/>
</dbReference>
<keyword evidence="1" id="KW-0500">Molybdenum</keyword>
<evidence type="ECO:0000256" key="1">
    <source>
        <dbReference type="ARBA" id="ARBA00022505"/>
    </source>
</evidence>
<dbReference type="SUPFAM" id="SSF56003">
    <property type="entry name" value="Molybdenum cofactor-binding domain"/>
    <property type="match status" value="1"/>
</dbReference>
<dbReference type="RefSeq" id="WP_115692370.1">
    <property type="nucleotide sequence ID" value="NZ_CP031417.1"/>
</dbReference>
<dbReference type="Pfam" id="PF02738">
    <property type="entry name" value="MoCoBD_1"/>
    <property type="match status" value="1"/>
</dbReference>
<dbReference type="OrthoDB" id="9758509at2"/>
<dbReference type="InterPro" id="IPR037165">
    <property type="entry name" value="AldOxase/xan_DH_Mopterin-bd_sf"/>
</dbReference>
<sequence length="780" mass="83053">MTKFGIGQAVRRVEDQRFLTGAGSYVSDMELPRQCYGVAVLSPHAHAVIKSIDVAAARSAPGVVCVLTGADAAADSIGGIPPHFMPDSWGGPKGFATIRPVLLTDRVRCLGERVAFVVAETEAQARDAAELVQIDYEPLPSIVDIEAAASPTAAKIWEECDNGNIGATIALGDKAATDAAFAAAKYVAKLKLHNNRVTASAIEPRAAIGAYDAASGSYTLYTTSQDPHGVRSLLASAVFNNPESKIRVISPDVGGGFGMKANLYPDDVLVLWASKRCGRPVKWTATRSESLMCDTHARDQIVYGELALDEHGKILAVRAKAYQALGAYWWAAVTAPLFFSLLMIPSVYDIQTIDLSTNAVFTNTAPTSVYRGAGRPEAIYFIERMLDQAARVTGIDRVELRRRNLIKPGTLPYHTPTHQNYDSGEFERLMDRCLELADWNGFESRQAASKTKGKLRGRAVTPYVEIAGVFNDRMELRFDASGTLSIIAGTHSHGQGHATAFAQLVSEWLGVPFESIRYIQGDTEKVPVGRGTFAARSSMVGGSALRVAADGIIAKSKAMAGVLMEAAVDDIEFKDGNFTVKGTDKTIPLTAVAKAFFAPAGPVIKFGLGLDAAGSYSGVPGGAPNYPNGCQICEVEVDPETGLVIIDRFAAVDDLGMIINPLICEGQIQGGIAQGVGQALIENIAYDSSGQLVTGTFMDYGLPRAHDMPHIVSALEEVPAKTNPLGIKGIGESGTIGAPPTIVNAVLDALHPLGVENIDMPLTPLRVWDAIQQVRRTTAD</sequence>
<dbReference type="InterPro" id="IPR036856">
    <property type="entry name" value="Ald_Oxase/Xan_DH_a/b_sf"/>
</dbReference>
<dbReference type="Gene3D" id="3.90.1170.50">
    <property type="entry name" value="Aldehyde oxidase/xanthine dehydrogenase, a/b hammerhead"/>
    <property type="match status" value="1"/>
</dbReference>
<dbReference type="InterPro" id="IPR016208">
    <property type="entry name" value="Ald_Oxase/xanthine_DH-like"/>
</dbReference>
<dbReference type="AlphaFoldDB" id="A0A345ZYJ4"/>
<proteinExistence type="predicted"/>
<dbReference type="KEGG" id="ptaw:DW352_16540"/>
<evidence type="ECO:0000313" key="5">
    <source>
        <dbReference type="Proteomes" id="UP000254889"/>
    </source>
</evidence>
<dbReference type="Pfam" id="PF20256">
    <property type="entry name" value="MoCoBD_2"/>
    <property type="match status" value="1"/>
</dbReference>
<evidence type="ECO:0000256" key="2">
    <source>
        <dbReference type="ARBA" id="ARBA00023002"/>
    </source>
</evidence>
<dbReference type="Gene3D" id="3.30.365.10">
    <property type="entry name" value="Aldehyde oxidase/xanthine dehydrogenase, molybdopterin binding domain"/>
    <property type="match status" value="4"/>
</dbReference>
<protein>
    <submittedName>
        <fullName evidence="4">Xanthine dehydrogenase family protein molybdopterin-binding subunit</fullName>
    </submittedName>
</protein>